<dbReference type="CDD" id="cd03139">
    <property type="entry name" value="GATase1_PfpI_2"/>
    <property type="match status" value="1"/>
</dbReference>
<evidence type="ECO:0000313" key="3">
    <source>
        <dbReference type="Proteomes" id="UP000678513"/>
    </source>
</evidence>
<proteinExistence type="predicted"/>
<dbReference type="PANTHER" id="PTHR43130">
    <property type="entry name" value="ARAC-FAMILY TRANSCRIPTIONAL REGULATOR"/>
    <property type="match status" value="1"/>
</dbReference>
<evidence type="ECO:0000313" key="2">
    <source>
        <dbReference type="EMBL" id="QUC09554.1"/>
    </source>
</evidence>
<dbReference type="EMBL" id="CP072384">
    <property type="protein sequence ID" value="QUC09554.1"/>
    <property type="molecule type" value="Genomic_DNA"/>
</dbReference>
<organism evidence="2 3">
    <name type="scientific">Arachnia rubra</name>
    <dbReference type="NCBI Taxonomy" id="1547448"/>
    <lineage>
        <taxon>Bacteria</taxon>
        <taxon>Bacillati</taxon>
        <taxon>Actinomycetota</taxon>
        <taxon>Actinomycetes</taxon>
        <taxon>Propionibacteriales</taxon>
        <taxon>Propionibacteriaceae</taxon>
        <taxon>Arachnia</taxon>
    </lineage>
</organism>
<feature type="domain" description="DJ-1/PfpI" evidence="1">
    <location>
        <begin position="55"/>
        <end position="219"/>
    </location>
</feature>
<keyword evidence="3" id="KW-1185">Reference proteome</keyword>
<name>A0ABX7Y8I8_9ACTN</name>
<gene>
    <name evidence="2" type="ORF">J5A65_01070</name>
</gene>
<dbReference type="Pfam" id="PF01965">
    <property type="entry name" value="DJ-1_PfpI"/>
    <property type="match status" value="1"/>
</dbReference>
<evidence type="ECO:0000259" key="1">
    <source>
        <dbReference type="Pfam" id="PF01965"/>
    </source>
</evidence>
<accession>A0ABX7Y8I8</accession>
<dbReference type="Proteomes" id="UP000678513">
    <property type="component" value="Chromosome"/>
</dbReference>
<dbReference type="SUPFAM" id="SSF52317">
    <property type="entry name" value="Class I glutamine amidotransferase-like"/>
    <property type="match status" value="1"/>
</dbReference>
<dbReference type="InterPro" id="IPR029062">
    <property type="entry name" value="Class_I_gatase-like"/>
</dbReference>
<sequence>MPWSICDPRASTSLFTNSFTRWPLAPPRSVHLAAAIPASLIFINPVPDYHGQVRRIDVVLFEGFELLDVFGPVELFSRLPQEYEVSLIGPATGPVASSQGTQVITPSEYAEASPPDVVMVPGGRGTRALVHDAGFLSWLRRWAGAANLVTAVCTGSAVLAAAGLLDGYRATSNKRAFRWAAGHGSNVTWMPQARWVEDRTRWTSSGVAAGMDMAAALIAHLSGPEAAATAAQEIELDVHRDSGWDPFAADNGLA</sequence>
<reference evidence="2 3" key="1">
    <citation type="submission" date="2021-03" db="EMBL/GenBank/DDBJ databases">
        <title>Human Oral Microbial Genomes.</title>
        <authorList>
            <person name="Johnston C.D."/>
            <person name="Chen T."/>
            <person name="Dewhirst F.E."/>
        </authorList>
    </citation>
    <scope>NUCLEOTIDE SEQUENCE [LARGE SCALE GENOMIC DNA]</scope>
    <source>
        <strain evidence="2 3">DSMZ 100122</strain>
    </source>
</reference>
<dbReference type="InterPro" id="IPR002818">
    <property type="entry name" value="DJ-1/PfpI"/>
</dbReference>
<protein>
    <submittedName>
        <fullName evidence="2">DJ-1/PfpI family protein</fullName>
    </submittedName>
</protein>
<dbReference type="Gene3D" id="3.40.50.880">
    <property type="match status" value="1"/>
</dbReference>
<dbReference type="PANTHER" id="PTHR43130:SF15">
    <property type="entry name" value="THIJ_PFPI FAMILY PROTEIN (AFU_ORTHOLOGUE AFUA_5G14240)"/>
    <property type="match status" value="1"/>
</dbReference>
<dbReference type="InterPro" id="IPR052158">
    <property type="entry name" value="INH-QAR"/>
</dbReference>